<dbReference type="InterPro" id="IPR019758">
    <property type="entry name" value="Pept_S26A_signal_pept_1_CS"/>
</dbReference>
<keyword evidence="7" id="KW-0812">Transmembrane</keyword>
<evidence type="ECO:0000256" key="4">
    <source>
        <dbReference type="ARBA" id="ARBA00013208"/>
    </source>
</evidence>
<dbReference type="InterPro" id="IPR019757">
    <property type="entry name" value="Pept_S26A_signal_pept_1_Lys-AS"/>
</dbReference>
<dbReference type="PANTHER" id="PTHR43390:SF1">
    <property type="entry name" value="CHLOROPLAST PROCESSING PEPTIDASE"/>
    <property type="match status" value="1"/>
</dbReference>
<feature type="active site" evidence="6">
    <location>
        <position position="36"/>
    </location>
</feature>
<dbReference type="PROSITE" id="PS00760">
    <property type="entry name" value="SPASE_I_2"/>
    <property type="match status" value="1"/>
</dbReference>
<keyword evidence="7" id="KW-0645">Protease</keyword>
<feature type="active site" evidence="6">
    <location>
        <position position="77"/>
    </location>
</feature>
<feature type="transmembrane region" description="Helical" evidence="7">
    <location>
        <begin position="7"/>
        <end position="31"/>
    </location>
</feature>
<dbReference type="PROSITE" id="PS51257">
    <property type="entry name" value="PROKAR_LIPOPROTEIN"/>
    <property type="match status" value="1"/>
</dbReference>
<dbReference type="NCBIfam" id="TIGR02227">
    <property type="entry name" value="sigpep_I_bact"/>
    <property type="match status" value="1"/>
</dbReference>
<dbReference type="RefSeq" id="WP_227063300.1">
    <property type="nucleotide sequence ID" value="NZ_JAJEPV010000012.1"/>
</dbReference>
<comment type="similarity">
    <text evidence="3 7">Belongs to the peptidase S26 family.</text>
</comment>
<feature type="domain" description="Peptidase S26" evidence="8">
    <location>
        <begin position="7"/>
        <end position="157"/>
    </location>
</feature>
<evidence type="ECO:0000256" key="6">
    <source>
        <dbReference type="PIRSR" id="PIRSR600223-1"/>
    </source>
</evidence>
<name>A0AAE2ZXD0_9FIRM</name>
<dbReference type="AlphaFoldDB" id="A0AAE2ZXD0"/>
<dbReference type="GO" id="GO:0006465">
    <property type="term" value="P:signal peptide processing"/>
    <property type="evidence" value="ECO:0007669"/>
    <property type="project" value="InterPro"/>
</dbReference>
<dbReference type="EC" id="3.4.21.89" evidence="4 7"/>
<dbReference type="GO" id="GO:0004252">
    <property type="term" value="F:serine-type endopeptidase activity"/>
    <property type="evidence" value="ECO:0007669"/>
    <property type="project" value="InterPro"/>
</dbReference>
<dbReference type="InterPro" id="IPR019533">
    <property type="entry name" value="Peptidase_S26"/>
</dbReference>
<dbReference type="PANTHER" id="PTHR43390">
    <property type="entry name" value="SIGNAL PEPTIDASE I"/>
    <property type="match status" value="1"/>
</dbReference>
<comment type="caution">
    <text evidence="9">The sequence shown here is derived from an EMBL/GenBank/DDBJ whole genome shotgun (WGS) entry which is preliminary data.</text>
</comment>
<sequence length="165" mass="18027">MNHRTRSYLLFVLLIGCICYLVSHFVVQLYFVNGSSMEPTYTSGQPVLLQKFGLPDCLDYNDVVVIRHETLGRDIVKRIVALPGDTIQITEGILYVNGVPQPTPDGFSLMEDAGKAAAPLTLAPGEYFVLGDNRSHSIDSRFAEVGIIPAASIAGKVITGRTPFR</sequence>
<evidence type="ECO:0000256" key="1">
    <source>
        <dbReference type="ARBA" id="ARBA00000677"/>
    </source>
</evidence>
<dbReference type="Gene3D" id="2.10.109.10">
    <property type="entry name" value="Umud Fragment, subunit A"/>
    <property type="match status" value="1"/>
</dbReference>
<evidence type="ECO:0000313" key="10">
    <source>
        <dbReference type="Proteomes" id="UP001197795"/>
    </source>
</evidence>
<comment type="catalytic activity">
    <reaction evidence="1 7">
        <text>Cleavage of hydrophobic, N-terminal signal or leader sequences from secreted and periplasmic proteins.</text>
        <dbReference type="EC" id="3.4.21.89"/>
    </reaction>
</comment>
<dbReference type="GO" id="GO:0005886">
    <property type="term" value="C:plasma membrane"/>
    <property type="evidence" value="ECO:0007669"/>
    <property type="project" value="UniProtKB-SubCell"/>
</dbReference>
<evidence type="ECO:0000259" key="8">
    <source>
        <dbReference type="Pfam" id="PF10502"/>
    </source>
</evidence>
<keyword evidence="7" id="KW-1133">Transmembrane helix</keyword>
<dbReference type="InterPro" id="IPR000223">
    <property type="entry name" value="Pept_S26A_signal_pept_1"/>
</dbReference>
<gene>
    <name evidence="9" type="primary">lepB</name>
    <name evidence="9" type="ORF">LKD75_06335</name>
</gene>
<proteinExistence type="inferred from homology"/>
<keyword evidence="10" id="KW-1185">Reference proteome</keyword>
<dbReference type="GO" id="GO:0009003">
    <property type="term" value="F:signal peptidase activity"/>
    <property type="evidence" value="ECO:0007669"/>
    <property type="project" value="UniProtKB-EC"/>
</dbReference>
<accession>A0AAE2ZXD0</accession>
<dbReference type="EMBL" id="JAJEPV010000012">
    <property type="protein sequence ID" value="MCC2119216.1"/>
    <property type="molecule type" value="Genomic_DNA"/>
</dbReference>
<dbReference type="Proteomes" id="UP001197795">
    <property type="component" value="Unassembled WGS sequence"/>
</dbReference>
<dbReference type="SUPFAM" id="SSF51306">
    <property type="entry name" value="LexA/Signal peptidase"/>
    <property type="match status" value="1"/>
</dbReference>
<dbReference type="CDD" id="cd06530">
    <property type="entry name" value="S26_SPase_I"/>
    <property type="match status" value="1"/>
</dbReference>
<dbReference type="InterPro" id="IPR036286">
    <property type="entry name" value="LexA/Signal_pep-like_sf"/>
</dbReference>
<reference evidence="9 10" key="1">
    <citation type="submission" date="2021-10" db="EMBL/GenBank/DDBJ databases">
        <title>Anaerobic single-cell dispensing facilitates the cultivation of human gut bacteria.</title>
        <authorList>
            <person name="Afrizal A."/>
        </authorList>
    </citation>
    <scope>NUCLEOTIDE SEQUENCE [LARGE SCALE GENOMIC DNA]</scope>
    <source>
        <strain evidence="9 10">CLA-AA-H273</strain>
    </source>
</reference>
<organism evidence="9 10">
    <name type="scientific">Waltera acetigignens</name>
    <dbReference type="NCBI Taxonomy" id="2981769"/>
    <lineage>
        <taxon>Bacteria</taxon>
        <taxon>Bacillati</taxon>
        <taxon>Bacillota</taxon>
        <taxon>Clostridia</taxon>
        <taxon>Lachnospirales</taxon>
        <taxon>Lachnospiraceae</taxon>
        <taxon>Waltera</taxon>
    </lineage>
</organism>
<keyword evidence="7" id="KW-0472">Membrane</keyword>
<evidence type="ECO:0000256" key="5">
    <source>
        <dbReference type="ARBA" id="ARBA00022801"/>
    </source>
</evidence>
<evidence type="ECO:0000256" key="2">
    <source>
        <dbReference type="ARBA" id="ARBA00004401"/>
    </source>
</evidence>
<protein>
    <recommendedName>
        <fullName evidence="4 7">Signal peptidase I</fullName>
        <ecNumber evidence="4 7">3.4.21.89</ecNumber>
    </recommendedName>
</protein>
<dbReference type="Pfam" id="PF10502">
    <property type="entry name" value="Peptidase_S26"/>
    <property type="match status" value="1"/>
</dbReference>
<dbReference type="PRINTS" id="PR00727">
    <property type="entry name" value="LEADERPTASE"/>
</dbReference>
<dbReference type="PROSITE" id="PS00761">
    <property type="entry name" value="SPASE_I_3"/>
    <property type="match status" value="1"/>
</dbReference>
<comment type="subcellular location">
    <subcellularLocation>
        <location evidence="2">Cell membrane</location>
        <topology evidence="2">Single-pass type II membrane protein</topology>
    </subcellularLocation>
    <subcellularLocation>
        <location evidence="7">Membrane</location>
        <topology evidence="7">Single-pass type II membrane protein</topology>
    </subcellularLocation>
</comment>
<evidence type="ECO:0000313" key="9">
    <source>
        <dbReference type="EMBL" id="MCC2119216.1"/>
    </source>
</evidence>
<evidence type="ECO:0000256" key="7">
    <source>
        <dbReference type="RuleBase" id="RU362042"/>
    </source>
</evidence>
<keyword evidence="5 7" id="KW-0378">Hydrolase</keyword>
<evidence type="ECO:0000256" key="3">
    <source>
        <dbReference type="ARBA" id="ARBA00009370"/>
    </source>
</evidence>